<dbReference type="Pfam" id="PF13581">
    <property type="entry name" value="HATPase_c_2"/>
    <property type="match status" value="1"/>
</dbReference>
<dbReference type="AlphaFoldDB" id="A0A285ZWD1"/>
<evidence type="ECO:0000259" key="1">
    <source>
        <dbReference type="Pfam" id="PF07228"/>
    </source>
</evidence>
<sequence length="335" mass="37042">MVDSTHIRLAASDRSYFSLVKKEIRRKAIEIGISEKRTAEIDLIVAEITSNLYKYAIDGEILVGTFNGAGNPYIEIICIDSGPGIINTNRMLQDGLSTTNTLGHGLGSIKRLSDVFDIYSLNGWGTVLLSRVYLKIPGKPTSPLDIKSIVIAKPGETTSGDGFMMKETKVGYKFMLADGLGHGPEANAAINEAEKYFRAFPDEDPVETLRFLHQSIKRTRGMVANVVCFNLKSKLWSAIGIGNIGVRWLGPNVSKNHMSYNGIVGHNIPNTMNTQQYPAELYNQVVLASDGIKTRWDIAKYPMIQKCDPSILAAAIYKDHARHTDDMSVVVIKYR</sequence>
<dbReference type="OrthoDB" id="479131at2"/>
<evidence type="ECO:0000313" key="4">
    <source>
        <dbReference type="Proteomes" id="UP000219281"/>
    </source>
</evidence>
<dbReference type="InterPro" id="IPR036457">
    <property type="entry name" value="PPM-type-like_dom_sf"/>
</dbReference>
<dbReference type="Gene3D" id="3.30.565.10">
    <property type="entry name" value="Histidine kinase-like ATPase, C-terminal domain"/>
    <property type="match status" value="1"/>
</dbReference>
<keyword evidence="3" id="KW-0418">Kinase</keyword>
<proteinExistence type="predicted"/>
<dbReference type="SUPFAM" id="SSF81606">
    <property type="entry name" value="PP2C-like"/>
    <property type="match status" value="1"/>
</dbReference>
<keyword evidence="4" id="KW-1185">Reference proteome</keyword>
<evidence type="ECO:0000259" key="2">
    <source>
        <dbReference type="Pfam" id="PF13581"/>
    </source>
</evidence>
<dbReference type="InterPro" id="IPR001932">
    <property type="entry name" value="PPM-type_phosphatase-like_dom"/>
</dbReference>
<protein>
    <submittedName>
        <fullName evidence="3">Anti-sigma regulatory factor (Ser/Thr protein kinase)</fullName>
    </submittedName>
</protein>
<evidence type="ECO:0000313" key="3">
    <source>
        <dbReference type="EMBL" id="SOD13940.1"/>
    </source>
</evidence>
<dbReference type="RefSeq" id="WP_097130132.1">
    <property type="nucleotide sequence ID" value="NZ_OCMT01000002.1"/>
</dbReference>
<dbReference type="Gene3D" id="3.60.40.10">
    <property type="entry name" value="PPM-type phosphatase domain"/>
    <property type="match status" value="1"/>
</dbReference>
<dbReference type="Pfam" id="PF07228">
    <property type="entry name" value="SpoIIE"/>
    <property type="match status" value="1"/>
</dbReference>
<dbReference type="SUPFAM" id="SSF55874">
    <property type="entry name" value="ATPase domain of HSP90 chaperone/DNA topoisomerase II/histidine kinase"/>
    <property type="match status" value="1"/>
</dbReference>
<feature type="domain" description="Histidine kinase/HSP90-like ATPase" evidence="2">
    <location>
        <begin position="20"/>
        <end position="128"/>
    </location>
</feature>
<dbReference type="PANTHER" id="PTHR35801:SF1">
    <property type="entry name" value="PHOSPHOSERINE PHOSPHATASE RSBX"/>
    <property type="match status" value="1"/>
</dbReference>
<keyword evidence="3" id="KW-0808">Transferase</keyword>
<organism evidence="3 4">
    <name type="scientific">Pedobacter xixiisoli</name>
    <dbReference type="NCBI Taxonomy" id="1476464"/>
    <lineage>
        <taxon>Bacteria</taxon>
        <taxon>Pseudomonadati</taxon>
        <taxon>Bacteroidota</taxon>
        <taxon>Sphingobacteriia</taxon>
        <taxon>Sphingobacteriales</taxon>
        <taxon>Sphingobacteriaceae</taxon>
        <taxon>Pedobacter</taxon>
    </lineage>
</organism>
<dbReference type="EMBL" id="OCMT01000002">
    <property type="protein sequence ID" value="SOD13940.1"/>
    <property type="molecule type" value="Genomic_DNA"/>
</dbReference>
<dbReference type="PANTHER" id="PTHR35801">
    <property type="entry name" value="PHOSPHOSERINE PHOSPHATASE RSBX"/>
    <property type="match status" value="1"/>
</dbReference>
<gene>
    <name evidence="3" type="ORF">SAMN06297358_1319</name>
</gene>
<dbReference type="InterPro" id="IPR039248">
    <property type="entry name" value="Ptase_RsbX"/>
</dbReference>
<reference evidence="4" key="1">
    <citation type="submission" date="2017-09" db="EMBL/GenBank/DDBJ databases">
        <authorList>
            <person name="Varghese N."/>
            <person name="Submissions S."/>
        </authorList>
    </citation>
    <scope>NUCLEOTIDE SEQUENCE [LARGE SCALE GENOMIC DNA]</scope>
    <source>
        <strain evidence="4">CGMCC 1.12803</strain>
    </source>
</reference>
<dbReference type="InterPro" id="IPR036890">
    <property type="entry name" value="HATPase_C_sf"/>
</dbReference>
<dbReference type="Proteomes" id="UP000219281">
    <property type="component" value="Unassembled WGS sequence"/>
</dbReference>
<dbReference type="InterPro" id="IPR003594">
    <property type="entry name" value="HATPase_dom"/>
</dbReference>
<accession>A0A285ZWD1</accession>
<name>A0A285ZWD1_9SPHI</name>
<dbReference type="GO" id="GO:0016301">
    <property type="term" value="F:kinase activity"/>
    <property type="evidence" value="ECO:0007669"/>
    <property type="project" value="UniProtKB-KW"/>
</dbReference>
<feature type="domain" description="PPM-type phosphatase" evidence="1">
    <location>
        <begin position="172"/>
        <end position="334"/>
    </location>
</feature>